<dbReference type="InterPro" id="IPR000639">
    <property type="entry name" value="Epox_hydrolase-like"/>
</dbReference>
<feature type="domain" description="AB hydrolase-1" evidence="2">
    <location>
        <begin position="187"/>
        <end position="278"/>
    </location>
</feature>
<evidence type="ECO:0000259" key="2">
    <source>
        <dbReference type="Pfam" id="PF00561"/>
    </source>
</evidence>
<sequence length="294" mass="33893">MHIQQNSIALSNTTITYLHAGEEISVVNKPIMIMLHGFPENSWSWEYYLYHFSDTHHVYAPDLPGYNFSLGLGDAKNYTIENLITCMAEFIESVNKGQKIVLVAHDWGGAIAWPLAAFHAPLIDRIIIMNAAHPSTFTREMASNILQQQRSDYITDLISEEGYALVTADNFYRLKKLYGGWFTKLSALQQVHYLAQWDDRLSMQHSFAYYKCMPNLVTTRIQGKQTLKLPNIRIRVPTLVLWGMKDTAFVPEVLNGLDNWVEHLQIIKFDDANHWLHHQLPEQVSVCMRKFLVP</sequence>
<comment type="caution">
    <text evidence="3">The sequence shown here is derived from an EMBL/GenBank/DDBJ whole genome shotgun (WGS) entry which is preliminary data.</text>
</comment>
<gene>
    <name evidence="3" type="ORF">GPUN_0689</name>
</gene>
<dbReference type="Pfam" id="PF00561">
    <property type="entry name" value="Abhydrolase_1"/>
    <property type="match status" value="2"/>
</dbReference>
<dbReference type="eggNOG" id="COG0596">
    <property type="taxonomic scope" value="Bacteria"/>
</dbReference>
<dbReference type="Gene3D" id="3.40.50.1820">
    <property type="entry name" value="alpha/beta hydrolase"/>
    <property type="match status" value="1"/>
</dbReference>
<dbReference type="EMBL" id="BAET01000007">
    <property type="protein sequence ID" value="GAB54829.1"/>
    <property type="molecule type" value="Genomic_DNA"/>
</dbReference>
<dbReference type="PRINTS" id="PR00412">
    <property type="entry name" value="EPOXHYDRLASE"/>
</dbReference>
<dbReference type="GO" id="GO:0016787">
    <property type="term" value="F:hydrolase activity"/>
    <property type="evidence" value="ECO:0007669"/>
    <property type="project" value="UniProtKB-KW"/>
</dbReference>
<proteinExistence type="predicted"/>
<protein>
    <recommendedName>
        <fullName evidence="2">AB hydrolase-1 domain-containing protein</fullName>
    </recommendedName>
</protein>
<dbReference type="OrthoDB" id="6251202at2"/>
<keyword evidence="4" id="KW-1185">Reference proteome</keyword>
<dbReference type="InterPro" id="IPR029058">
    <property type="entry name" value="AB_hydrolase_fold"/>
</dbReference>
<organism evidence="3 4">
    <name type="scientific">Glaciecola punicea ACAM 611</name>
    <dbReference type="NCBI Taxonomy" id="1121923"/>
    <lineage>
        <taxon>Bacteria</taxon>
        <taxon>Pseudomonadati</taxon>
        <taxon>Pseudomonadota</taxon>
        <taxon>Gammaproteobacteria</taxon>
        <taxon>Alteromonadales</taxon>
        <taxon>Alteromonadaceae</taxon>
        <taxon>Glaciecola</taxon>
    </lineage>
</organism>
<name>H5T952_9ALTE</name>
<dbReference type="STRING" id="56804.BAE46_08375"/>
<reference evidence="3 4" key="2">
    <citation type="journal article" date="2017" name="Antonie Van Leeuwenhoek">
        <title>Rhizobium rhizosphaerae sp. nov., a novel species isolated from rice rhizosphere.</title>
        <authorList>
            <person name="Zhao J.J."/>
            <person name="Zhang J."/>
            <person name="Zhang R.J."/>
            <person name="Zhang C.W."/>
            <person name="Yin H.Q."/>
            <person name="Zhang X.X."/>
        </authorList>
    </citation>
    <scope>NUCLEOTIDE SEQUENCE [LARGE SCALE GENOMIC DNA]</scope>
    <source>
        <strain evidence="3 4">ACAM 611</strain>
    </source>
</reference>
<dbReference type="SUPFAM" id="SSF53474">
    <property type="entry name" value="alpha/beta-Hydrolases"/>
    <property type="match status" value="1"/>
</dbReference>
<evidence type="ECO:0000256" key="1">
    <source>
        <dbReference type="ARBA" id="ARBA00022801"/>
    </source>
</evidence>
<dbReference type="AlphaFoldDB" id="H5T952"/>
<accession>H5T952</accession>
<dbReference type="PANTHER" id="PTHR43329">
    <property type="entry name" value="EPOXIDE HYDROLASE"/>
    <property type="match status" value="1"/>
</dbReference>
<dbReference type="InterPro" id="IPR000073">
    <property type="entry name" value="AB_hydrolase_1"/>
</dbReference>
<dbReference type="Proteomes" id="UP000053586">
    <property type="component" value="Unassembled WGS sequence"/>
</dbReference>
<reference evidence="3 4" key="1">
    <citation type="journal article" date="2012" name="J. Bacteriol.">
        <title>Genome sequence of proteorhodopsin-containing sea ice bacterium Glaciecola punicea ACAM 611T.</title>
        <authorList>
            <person name="Qin Q.-L."/>
            <person name="Xie B.-B."/>
            <person name="Shu Y.-L."/>
            <person name="Rong J.-C."/>
            <person name="Zhao D.-L."/>
            <person name="Zhang X.-Y."/>
            <person name="Chen X.-L."/>
            <person name="Zhou B.-C."/>
            <person name="Zhanga Y.-Z."/>
        </authorList>
    </citation>
    <scope>NUCLEOTIDE SEQUENCE [LARGE SCALE GENOMIC DNA]</scope>
    <source>
        <strain evidence="3 4">ACAM 611</strain>
    </source>
</reference>
<keyword evidence="1" id="KW-0378">Hydrolase</keyword>
<feature type="domain" description="AB hydrolase-1" evidence="2">
    <location>
        <begin position="30"/>
        <end position="148"/>
    </location>
</feature>
<evidence type="ECO:0000313" key="3">
    <source>
        <dbReference type="EMBL" id="GAB54829.1"/>
    </source>
</evidence>
<evidence type="ECO:0000313" key="4">
    <source>
        <dbReference type="Proteomes" id="UP000053586"/>
    </source>
</evidence>
<dbReference type="RefSeq" id="WP_006003363.1">
    <property type="nucleotide sequence ID" value="NZ_BAET01000007.1"/>
</dbReference>